<reference evidence="2 3" key="1">
    <citation type="submission" date="2017-02" db="EMBL/GenBank/DDBJ databases">
        <title>Clonality and virulence of isolates of VRE in Hematopoietic Stem Cell Transplanted (HSCT) patients.</title>
        <authorList>
            <person name="Marchi A.P."/>
            <person name="Martins R.C."/>
            <person name="Marie S.K."/>
            <person name="Levin A.S."/>
            <person name="Costa S.F."/>
        </authorList>
    </citation>
    <scope>NUCLEOTIDE SEQUENCE [LARGE SCALE GENOMIC DNA]</scope>
    <source>
        <strain evidence="2 3">LIM1759</strain>
    </source>
</reference>
<accession>A0A1M2WU18</accession>
<sequence>MLVENRLRFSNNTKYYRSLFSKGFQGVCLHLLKKRKSIGNRRRHQH</sequence>
<name>A0A1M2WU18_ENTFC</name>
<evidence type="ECO:0000313" key="3">
    <source>
        <dbReference type="Proteomes" id="UP000191171"/>
    </source>
</evidence>
<dbReference type="GO" id="GO:0004386">
    <property type="term" value="F:helicase activity"/>
    <property type="evidence" value="ECO:0007669"/>
    <property type="project" value="UniProtKB-KW"/>
</dbReference>
<proteinExistence type="predicted"/>
<reference evidence="1 4" key="2">
    <citation type="submission" date="2019-10" db="EMBL/GenBank/DDBJ databases">
        <title>Evolutionary dynamics of vancomycin-resistant Enterococcus faecium during gastrointestinal tract colonization and bloodstream infection in immunocompromised pediatric patients.</title>
        <authorList>
            <person name="Chilambi G.S."/>
            <person name="Nordstrom H.R."/>
            <person name="Evans D.R."/>
            <person name="Ferrolino J."/>
            <person name="Hayden R.T."/>
            <person name="Maron G.M."/>
            <person name="Vo A.N."/>
            <person name="Gilmore M.S."/>
            <person name="Wolf J."/>
            <person name="Rosch J.W."/>
            <person name="Van Tyne D."/>
        </authorList>
    </citation>
    <scope>NUCLEOTIDE SEQUENCE [LARGE SCALE GENOMIC DNA]</scope>
    <source>
        <strain evidence="1 4">VRECG27</strain>
    </source>
</reference>
<keyword evidence="2" id="KW-0067">ATP-binding</keyword>
<dbReference type="Proteomes" id="UP000469871">
    <property type="component" value="Unassembled WGS sequence"/>
</dbReference>
<keyword evidence="2" id="KW-0378">Hydrolase</keyword>
<dbReference type="EMBL" id="WEFP01000003">
    <property type="protein sequence ID" value="KAB7572721.1"/>
    <property type="molecule type" value="Genomic_DNA"/>
</dbReference>
<evidence type="ECO:0000313" key="4">
    <source>
        <dbReference type="Proteomes" id="UP000469871"/>
    </source>
</evidence>
<evidence type="ECO:0000313" key="1">
    <source>
        <dbReference type="EMBL" id="KAB7572721.1"/>
    </source>
</evidence>
<gene>
    <name evidence="2" type="ORF">B1P95_13415</name>
    <name evidence="1" type="ORF">GBM73_15195</name>
</gene>
<dbReference type="AlphaFoldDB" id="A0A1M2WU18"/>
<protein>
    <submittedName>
        <fullName evidence="2">RNA helicase</fullName>
    </submittedName>
</protein>
<keyword evidence="2" id="KW-0347">Helicase</keyword>
<comment type="caution">
    <text evidence="2">The sequence shown here is derived from an EMBL/GenBank/DDBJ whole genome shotgun (WGS) entry which is preliminary data.</text>
</comment>
<dbReference type="EMBL" id="MVGJ01000104">
    <property type="protein sequence ID" value="OOL80007.1"/>
    <property type="molecule type" value="Genomic_DNA"/>
</dbReference>
<organism evidence="2 3">
    <name type="scientific">Enterococcus faecium</name>
    <name type="common">Streptococcus faecium</name>
    <dbReference type="NCBI Taxonomy" id="1352"/>
    <lineage>
        <taxon>Bacteria</taxon>
        <taxon>Bacillati</taxon>
        <taxon>Bacillota</taxon>
        <taxon>Bacilli</taxon>
        <taxon>Lactobacillales</taxon>
        <taxon>Enterococcaceae</taxon>
        <taxon>Enterococcus</taxon>
    </lineage>
</organism>
<evidence type="ECO:0000313" key="2">
    <source>
        <dbReference type="EMBL" id="OOL80007.1"/>
    </source>
</evidence>
<keyword evidence="2" id="KW-0547">Nucleotide-binding</keyword>
<dbReference type="Proteomes" id="UP000191171">
    <property type="component" value="Unassembled WGS sequence"/>
</dbReference>